<organism evidence="4 5">
    <name type="scientific">Cyprinus carpio</name>
    <name type="common">Common carp</name>
    <dbReference type="NCBI Taxonomy" id="7962"/>
    <lineage>
        <taxon>Eukaryota</taxon>
        <taxon>Metazoa</taxon>
        <taxon>Chordata</taxon>
        <taxon>Craniata</taxon>
        <taxon>Vertebrata</taxon>
        <taxon>Euteleostomi</taxon>
        <taxon>Actinopterygii</taxon>
        <taxon>Neopterygii</taxon>
        <taxon>Teleostei</taxon>
        <taxon>Ostariophysi</taxon>
        <taxon>Cypriniformes</taxon>
        <taxon>Cyprinidae</taxon>
        <taxon>Cyprininae</taxon>
        <taxon>Cyprinus</taxon>
    </lineage>
</organism>
<dbReference type="Ensembl" id="ENSCCRT00010003786.1">
    <property type="protein sequence ID" value="ENSCCRP00010003516.1"/>
    <property type="gene ID" value="ENSCCRG00010001474.1"/>
</dbReference>
<accession>A0A8C1GDJ6</accession>
<dbReference type="Pfam" id="PF24066">
    <property type="entry name" value="Hisat_C"/>
    <property type="match status" value="1"/>
</dbReference>
<dbReference type="PROSITE" id="PS51186">
    <property type="entry name" value="GNAT"/>
    <property type="match status" value="1"/>
</dbReference>
<dbReference type="InterPro" id="IPR000182">
    <property type="entry name" value="GNAT_dom"/>
</dbReference>
<evidence type="ECO:0000256" key="2">
    <source>
        <dbReference type="SAM" id="SignalP"/>
    </source>
</evidence>
<dbReference type="InterPro" id="IPR056483">
    <property type="entry name" value="Hisat_C"/>
</dbReference>
<reference evidence="4" key="1">
    <citation type="submission" date="2025-08" db="UniProtKB">
        <authorList>
            <consortium name="Ensembl"/>
        </authorList>
    </citation>
    <scope>IDENTIFICATION</scope>
</reference>
<proteinExistence type="predicted"/>
<keyword evidence="1" id="KW-0812">Transmembrane</keyword>
<dbReference type="SUPFAM" id="SSF55729">
    <property type="entry name" value="Acyl-CoA N-acyltransferases (Nat)"/>
    <property type="match status" value="1"/>
</dbReference>
<dbReference type="InterPro" id="IPR016181">
    <property type="entry name" value="Acyl_CoA_acyltransferase"/>
</dbReference>
<evidence type="ECO:0000256" key="1">
    <source>
        <dbReference type="SAM" id="Phobius"/>
    </source>
</evidence>
<dbReference type="AlphaFoldDB" id="A0A8C1GDJ6"/>
<feature type="domain" description="N-acetyltransferase" evidence="3">
    <location>
        <begin position="264"/>
        <end position="415"/>
    </location>
</feature>
<evidence type="ECO:0000313" key="5">
    <source>
        <dbReference type="Proteomes" id="UP000694427"/>
    </source>
</evidence>
<keyword evidence="5" id="KW-1185">Reference proteome</keyword>
<dbReference type="GO" id="GO:0016747">
    <property type="term" value="F:acyltransferase activity, transferring groups other than amino-acyl groups"/>
    <property type="evidence" value="ECO:0007669"/>
    <property type="project" value="InterPro"/>
</dbReference>
<evidence type="ECO:0000313" key="4">
    <source>
        <dbReference type="Ensembl" id="ENSCCRP00010003516.1"/>
    </source>
</evidence>
<feature type="signal peptide" evidence="2">
    <location>
        <begin position="1"/>
        <end position="20"/>
    </location>
</feature>
<feature type="transmembrane region" description="Helical" evidence="1">
    <location>
        <begin position="156"/>
        <end position="177"/>
    </location>
</feature>
<name>A0A8C1GDJ6_CYPCA</name>
<protein>
    <submittedName>
        <fullName evidence="4">N-acetyltransferase 16, like</fullName>
    </submittedName>
</protein>
<dbReference type="PANTHER" id="PTHR47403:SF2">
    <property type="entry name" value="N-ACETYLTRANSFERASE 16,-LIKE"/>
    <property type="match status" value="1"/>
</dbReference>
<dbReference type="PANTHER" id="PTHR47403">
    <property type="entry name" value="LOC100145250 PROTEIN"/>
    <property type="match status" value="1"/>
</dbReference>
<dbReference type="InterPro" id="IPR013783">
    <property type="entry name" value="Ig-like_fold"/>
</dbReference>
<evidence type="ECO:0000259" key="3">
    <source>
        <dbReference type="PROSITE" id="PS51186"/>
    </source>
</evidence>
<reference evidence="4" key="2">
    <citation type="submission" date="2025-09" db="UniProtKB">
        <authorList>
            <consortium name="Ensembl"/>
        </authorList>
    </citation>
    <scope>IDENTIFICATION</scope>
</reference>
<keyword evidence="1" id="KW-1133">Transmembrane helix</keyword>
<keyword evidence="2" id="KW-0732">Signal</keyword>
<keyword evidence="1" id="KW-0472">Membrane</keyword>
<dbReference type="Proteomes" id="UP000694427">
    <property type="component" value="Unplaced"/>
</dbReference>
<sequence length="579" mass="64904">MSSNFLCALLILAFLESGKSNSGVSISHSRDGDGQAITCVLSGDENMTQINWEMLRGPNRTKVGTYHPHFGIYIMKEYETKVKMEGKKSPHPSSSLLIKVASNESVLICCAFITFPSGKLEQCTDISKKDVSVNKSIMKDFTYVEPEPRLGLFGNLGAMIIGTILSLFILTILFYLCRKNSCRRKKSFKIRTYLTDSPAETFAEESDDAPASQSSANGFDPSKLYAKIKKDLFYGRLWKSYQGQPKPWTQVTMASHCVGESDGLTFCLARPEDYDDVMAISQDIYGGNDYLPHRYHSWMTEPGRVVIIARRDRKLVALESGLLVDGGETVIVEGLRVCPNERGCGLAGVIQRFVDGYIKRVYPNVKIKRLTRGDDPGPEKLSKFTLLARRAVLSLLGDSEGFDGFVSGLKEKLVGSDESNSSSRLVPVKDLEALKTLLLDSDLSSRLQLPGGAIIQDWQPLKLMESNLHILARRNLTWFVDGSSEKPLFMSFHTPPYPIPFNGGSLRFNIDLYGTDTSLAKKALTAHLNIVKSEIQGLVLVHIYMHQTLWEDLKQFCEGHETVKQFRDYWEQLFLEREP</sequence>
<dbReference type="Gene3D" id="2.60.40.10">
    <property type="entry name" value="Immunoglobulins"/>
    <property type="match status" value="1"/>
</dbReference>
<dbReference type="Gene3D" id="3.40.630.30">
    <property type="match status" value="1"/>
</dbReference>
<feature type="chain" id="PRO_5034265242" evidence="2">
    <location>
        <begin position="21"/>
        <end position="579"/>
    </location>
</feature>